<dbReference type="GO" id="GO:0005524">
    <property type="term" value="F:ATP binding"/>
    <property type="evidence" value="ECO:0007669"/>
    <property type="project" value="InterPro"/>
</dbReference>
<dbReference type="GO" id="GO:0016301">
    <property type="term" value="F:kinase activity"/>
    <property type="evidence" value="ECO:0007669"/>
    <property type="project" value="UniProtKB-KW"/>
</dbReference>
<evidence type="ECO:0000259" key="1">
    <source>
        <dbReference type="Pfam" id="PF00485"/>
    </source>
</evidence>
<dbReference type="eggNOG" id="COG0572">
    <property type="taxonomic scope" value="Bacteria"/>
</dbReference>
<keyword evidence="2" id="KW-0418">Kinase</keyword>
<dbReference type="Gene3D" id="3.40.50.300">
    <property type="entry name" value="P-loop containing nucleotide triphosphate hydrolases"/>
    <property type="match status" value="1"/>
</dbReference>
<dbReference type="NCBIfam" id="NF005807">
    <property type="entry name" value="PRK07667.1"/>
    <property type="match status" value="1"/>
</dbReference>
<protein>
    <submittedName>
        <fullName evidence="2">Uridine kinase</fullName>
    </submittedName>
</protein>
<dbReference type="InterPro" id="IPR027417">
    <property type="entry name" value="P-loop_NTPase"/>
</dbReference>
<accession>A0A0A3I1M0</accession>
<organism evidence="2 3">
    <name type="scientific">Ureibacillus manganicus DSM 26584</name>
    <dbReference type="NCBI Taxonomy" id="1384049"/>
    <lineage>
        <taxon>Bacteria</taxon>
        <taxon>Bacillati</taxon>
        <taxon>Bacillota</taxon>
        <taxon>Bacilli</taxon>
        <taxon>Bacillales</taxon>
        <taxon>Caryophanaceae</taxon>
        <taxon>Ureibacillus</taxon>
    </lineage>
</organism>
<evidence type="ECO:0000313" key="3">
    <source>
        <dbReference type="Proteomes" id="UP000030416"/>
    </source>
</evidence>
<gene>
    <name evidence="2" type="ORF">CD29_14975</name>
</gene>
<dbReference type="STRING" id="1384049.CD29_14975"/>
<keyword evidence="3" id="KW-1185">Reference proteome</keyword>
<name>A0A0A3I1M0_9BACL</name>
<evidence type="ECO:0000313" key="2">
    <source>
        <dbReference type="EMBL" id="KGR77370.1"/>
    </source>
</evidence>
<keyword evidence="2" id="KW-0808">Transferase</keyword>
<dbReference type="PRINTS" id="PR00988">
    <property type="entry name" value="URIDINKINASE"/>
</dbReference>
<feature type="domain" description="Phosphoribulokinase/uridine kinase" evidence="1">
    <location>
        <begin position="11"/>
        <end position="179"/>
    </location>
</feature>
<dbReference type="Proteomes" id="UP000030416">
    <property type="component" value="Unassembled WGS sequence"/>
</dbReference>
<sequence length="194" mass="23532">MTRSDKNRPYIVAIDGLSGAGKTTLVNKIESELKQKINVVLIHIDDHIVERNRRYDTGYEEWYEYYYLQWNVQYLKEVLFEKLYNNSKILSLPFYDKTRDTTNHRSISLSPQTIVIIEGIFLQRKEWKTFYDYTIFIDCPREVRYTRVLERDKYIGDEQAILNKYNRRYWPGEVHYIETENPMKLADTIYHTIY</sequence>
<dbReference type="SUPFAM" id="SSF52540">
    <property type="entry name" value="P-loop containing nucleoside triphosphate hydrolases"/>
    <property type="match status" value="1"/>
</dbReference>
<dbReference type="PANTHER" id="PTHR10285">
    <property type="entry name" value="URIDINE KINASE"/>
    <property type="match status" value="1"/>
</dbReference>
<comment type="caution">
    <text evidence="2">The sequence shown here is derived from an EMBL/GenBank/DDBJ whole genome shotgun (WGS) entry which is preliminary data.</text>
</comment>
<dbReference type="InterPro" id="IPR006083">
    <property type="entry name" value="PRK/URK"/>
</dbReference>
<dbReference type="EMBL" id="JPVN01000019">
    <property type="protein sequence ID" value="KGR77370.1"/>
    <property type="molecule type" value="Genomic_DNA"/>
</dbReference>
<dbReference type="AlphaFoldDB" id="A0A0A3I1M0"/>
<dbReference type="Pfam" id="PF00485">
    <property type="entry name" value="PRK"/>
    <property type="match status" value="1"/>
</dbReference>
<proteinExistence type="predicted"/>
<reference evidence="2 3" key="1">
    <citation type="submission" date="2014-02" db="EMBL/GenBank/DDBJ databases">
        <title>Draft genome sequence of Lysinibacillus manganicus DSM 26584T.</title>
        <authorList>
            <person name="Zhang F."/>
            <person name="Wang G."/>
            <person name="Zhang L."/>
        </authorList>
    </citation>
    <scope>NUCLEOTIDE SEQUENCE [LARGE SCALE GENOMIC DNA]</scope>
    <source>
        <strain evidence="2 3">DSM 26584</strain>
    </source>
</reference>